<dbReference type="Pfam" id="PF04072">
    <property type="entry name" value="LCM"/>
    <property type="match status" value="1"/>
</dbReference>
<evidence type="ECO:0000313" key="3">
    <source>
        <dbReference type="EMBL" id="GII42483.1"/>
    </source>
</evidence>
<dbReference type="Proteomes" id="UP000622547">
    <property type="component" value="Unassembled WGS sequence"/>
</dbReference>
<evidence type="ECO:0000313" key="4">
    <source>
        <dbReference type="Proteomes" id="UP000622547"/>
    </source>
</evidence>
<dbReference type="GO" id="GO:0008168">
    <property type="term" value="F:methyltransferase activity"/>
    <property type="evidence" value="ECO:0007669"/>
    <property type="project" value="UniProtKB-KW"/>
</dbReference>
<dbReference type="InterPro" id="IPR007213">
    <property type="entry name" value="Ppm1/Ppm2/Tcmp"/>
</dbReference>
<dbReference type="EMBL" id="BOOP01000043">
    <property type="protein sequence ID" value="GII42483.1"/>
    <property type="molecule type" value="Genomic_DNA"/>
</dbReference>
<organism evidence="3 4">
    <name type="scientific">Planotetraspora phitsanulokensis</name>
    <dbReference type="NCBI Taxonomy" id="575192"/>
    <lineage>
        <taxon>Bacteria</taxon>
        <taxon>Bacillati</taxon>
        <taxon>Actinomycetota</taxon>
        <taxon>Actinomycetes</taxon>
        <taxon>Streptosporangiales</taxon>
        <taxon>Streptosporangiaceae</taxon>
        <taxon>Planotetraspora</taxon>
    </lineage>
</organism>
<dbReference type="PANTHER" id="PTHR43619:SF2">
    <property type="entry name" value="S-ADENOSYL-L-METHIONINE-DEPENDENT METHYLTRANSFERASES SUPERFAMILY PROTEIN"/>
    <property type="match status" value="1"/>
</dbReference>
<comment type="caution">
    <text evidence="3">The sequence shown here is derived from an EMBL/GenBank/DDBJ whole genome shotgun (WGS) entry which is preliminary data.</text>
</comment>
<reference evidence="3 4" key="1">
    <citation type="submission" date="2021-01" db="EMBL/GenBank/DDBJ databases">
        <title>Whole genome shotgun sequence of Planotetraspora phitsanulokensis NBRC 104273.</title>
        <authorList>
            <person name="Komaki H."/>
            <person name="Tamura T."/>
        </authorList>
    </citation>
    <scope>NUCLEOTIDE SEQUENCE [LARGE SCALE GENOMIC DNA]</scope>
    <source>
        <strain evidence="3 4">NBRC 104273</strain>
    </source>
</reference>
<dbReference type="PIRSF" id="PIRSF028177">
    <property type="entry name" value="Polyketide_synth_Omtfrase_TcmP"/>
    <property type="match status" value="1"/>
</dbReference>
<dbReference type="GO" id="GO:0032259">
    <property type="term" value="P:methylation"/>
    <property type="evidence" value="ECO:0007669"/>
    <property type="project" value="UniProtKB-KW"/>
</dbReference>
<evidence type="ECO:0000256" key="2">
    <source>
        <dbReference type="ARBA" id="ARBA00022679"/>
    </source>
</evidence>
<keyword evidence="1" id="KW-0489">Methyltransferase</keyword>
<evidence type="ECO:0000256" key="1">
    <source>
        <dbReference type="ARBA" id="ARBA00022603"/>
    </source>
</evidence>
<dbReference type="Gene3D" id="3.40.50.150">
    <property type="entry name" value="Vaccinia Virus protein VP39"/>
    <property type="match status" value="1"/>
</dbReference>
<protein>
    <submittedName>
        <fullName evidence="3">Putative polyketide synthase protein</fullName>
    </submittedName>
</protein>
<dbReference type="AlphaFoldDB" id="A0A8J3XN67"/>
<proteinExistence type="predicted"/>
<dbReference type="SUPFAM" id="SSF53335">
    <property type="entry name" value="S-adenosyl-L-methionine-dependent methyltransferases"/>
    <property type="match status" value="1"/>
</dbReference>
<dbReference type="InterPro" id="IPR016874">
    <property type="entry name" value="TcmP-like"/>
</dbReference>
<keyword evidence="2" id="KW-0808">Transferase</keyword>
<sequence length="273" mass="30739">MLATLHARARDSMSADPILGDRIAEDLVARIDYDFGRFRMHRGWTTGVAIRARQLDTWAAEFIGRDPAVSVLHLGCGLDSRVVRLDPPSAVRWYDVDYPDVIAVRRRLYPDRENYRMIGTSVTDVRWLEQIPSDRPVLVVAEGLLMYLSEEGVENLVGGIVGRFPSGQLMFDAVGRLAIRLQRFNHPIRAAGATFTWALDDPRDLERWDPRIRLVTQLTAPDLPGLERLPAGYRLMIRALRLVPALARAGRLLRYEFSRPPGGTGRDEGGSAR</sequence>
<accession>A0A8J3XN67</accession>
<keyword evidence="4" id="KW-1185">Reference proteome</keyword>
<name>A0A8J3XN67_9ACTN</name>
<dbReference type="PANTHER" id="PTHR43619">
    <property type="entry name" value="S-ADENOSYL-L-METHIONINE-DEPENDENT METHYLTRANSFERASE YKTD-RELATED"/>
    <property type="match status" value="1"/>
</dbReference>
<dbReference type="InterPro" id="IPR029063">
    <property type="entry name" value="SAM-dependent_MTases_sf"/>
</dbReference>
<gene>
    <name evidence="3" type="ORF">Pph01_74860</name>
</gene>